<dbReference type="EMBL" id="LILC01000011">
    <property type="protein sequence ID" value="KOO46794.1"/>
    <property type="molecule type" value="Genomic_DNA"/>
</dbReference>
<protein>
    <recommendedName>
        <fullName evidence="1">NERD domain-containing protein</fullName>
    </recommendedName>
</protein>
<dbReference type="PATRIC" id="fig|284581.3.peg.3584"/>
<comment type="caution">
    <text evidence="2">The sequence shown here is derived from an EMBL/GenBank/DDBJ whole genome shotgun (WGS) entry which is preliminary data.</text>
</comment>
<evidence type="ECO:0000259" key="1">
    <source>
        <dbReference type="Pfam" id="PF08378"/>
    </source>
</evidence>
<feature type="domain" description="NERD" evidence="1">
    <location>
        <begin position="148"/>
        <end position="249"/>
    </location>
</feature>
<reference evidence="3" key="1">
    <citation type="submission" date="2015-08" db="EMBL/GenBank/DDBJ databases">
        <title>Fjat-14210 dsm16467.</title>
        <authorList>
            <person name="Liu B."/>
            <person name="Wang J."/>
            <person name="Zhu Y."/>
            <person name="Liu G."/>
            <person name="Chen Q."/>
            <person name="Chen Z."/>
            <person name="Lan J."/>
            <person name="Che J."/>
            <person name="Ge C."/>
            <person name="Shi H."/>
            <person name="Pan Z."/>
            <person name="Liu X."/>
        </authorList>
    </citation>
    <scope>NUCLEOTIDE SEQUENCE [LARGE SCALE GENOMIC DNA]</scope>
    <source>
        <strain evidence="3">DSM 16467</strain>
    </source>
</reference>
<dbReference type="InterPro" id="IPR011528">
    <property type="entry name" value="NERD"/>
</dbReference>
<sequence length="310" mass="36483">MAQLLKLQDYISRYEQHIYEYPSRFIRLKQQNWKHAKSLFDEGKFLTLPHEEVEESEEPKASLFQSIKGYFQKENKEEVEELEEEDVFLHPESVDQDLHVYSTEPKTIEDAKILFLENLLEMQIKWASSTAFEISNVDRRFYHDPVLRYLLQRFPDTYLILYKPILAVRKATVEVDIVVLTPMETWCISIIESQQGSVFQYSKDRFWTELFQDKQKKIVNPLLSLNRMGNVVQSLYEANGLDIPIKRILLSRNGYFDCPTPPYGVELVDARSYDKWFEKARKSVSPLKHSQLKAANALLRSSQTTAETRI</sequence>
<accession>A0A0M0L6Y3</accession>
<evidence type="ECO:0000313" key="3">
    <source>
        <dbReference type="Proteomes" id="UP000037558"/>
    </source>
</evidence>
<dbReference type="Pfam" id="PF08378">
    <property type="entry name" value="NERD"/>
    <property type="match status" value="1"/>
</dbReference>
<proteinExistence type="predicted"/>
<dbReference type="Proteomes" id="UP000037558">
    <property type="component" value="Unassembled WGS sequence"/>
</dbReference>
<dbReference type="AlphaFoldDB" id="A0A0M0L6Y3"/>
<organism evidence="2 3">
    <name type="scientific">Priestia koreensis</name>
    <dbReference type="NCBI Taxonomy" id="284581"/>
    <lineage>
        <taxon>Bacteria</taxon>
        <taxon>Bacillati</taxon>
        <taxon>Bacillota</taxon>
        <taxon>Bacilli</taxon>
        <taxon>Bacillales</taxon>
        <taxon>Bacillaceae</taxon>
        <taxon>Priestia</taxon>
    </lineage>
</organism>
<dbReference type="OrthoDB" id="2433183at2"/>
<name>A0A0M0L6Y3_9BACI</name>
<gene>
    <name evidence="2" type="ORF">AMD01_07675</name>
</gene>
<keyword evidence="3" id="KW-1185">Reference proteome</keyword>
<dbReference type="RefSeq" id="WP_053400802.1">
    <property type="nucleotide sequence ID" value="NZ_LILC01000011.1"/>
</dbReference>
<dbReference type="STRING" id="284581.AMD01_07675"/>
<evidence type="ECO:0000313" key="2">
    <source>
        <dbReference type="EMBL" id="KOO46794.1"/>
    </source>
</evidence>